<dbReference type="EMBL" id="ML993617">
    <property type="protein sequence ID" value="KAF2161833.1"/>
    <property type="molecule type" value="Genomic_DNA"/>
</dbReference>
<name>A0A6A6C4H9_ZASCE</name>
<protein>
    <submittedName>
        <fullName evidence="2">Uncharacterized protein</fullName>
    </submittedName>
</protein>
<reference evidence="2" key="1">
    <citation type="journal article" date="2020" name="Stud. Mycol.">
        <title>101 Dothideomycetes genomes: a test case for predicting lifestyles and emergence of pathogens.</title>
        <authorList>
            <person name="Haridas S."/>
            <person name="Albert R."/>
            <person name="Binder M."/>
            <person name="Bloem J."/>
            <person name="Labutti K."/>
            <person name="Salamov A."/>
            <person name="Andreopoulos B."/>
            <person name="Baker S."/>
            <person name="Barry K."/>
            <person name="Bills G."/>
            <person name="Bluhm B."/>
            <person name="Cannon C."/>
            <person name="Castanera R."/>
            <person name="Culley D."/>
            <person name="Daum C."/>
            <person name="Ezra D."/>
            <person name="Gonzalez J."/>
            <person name="Henrissat B."/>
            <person name="Kuo A."/>
            <person name="Liang C."/>
            <person name="Lipzen A."/>
            <person name="Lutzoni F."/>
            <person name="Magnuson J."/>
            <person name="Mondo S."/>
            <person name="Nolan M."/>
            <person name="Ohm R."/>
            <person name="Pangilinan J."/>
            <person name="Park H.-J."/>
            <person name="Ramirez L."/>
            <person name="Alfaro M."/>
            <person name="Sun H."/>
            <person name="Tritt A."/>
            <person name="Yoshinaga Y."/>
            <person name="Zwiers L.-H."/>
            <person name="Turgeon B."/>
            <person name="Goodwin S."/>
            <person name="Spatafora J."/>
            <person name="Crous P."/>
            <person name="Grigoriev I."/>
        </authorList>
    </citation>
    <scope>NUCLEOTIDE SEQUENCE</scope>
    <source>
        <strain evidence="2">ATCC 36951</strain>
    </source>
</reference>
<dbReference type="AlphaFoldDB" id="A0A6A6C4H9"/>
<evidence type="ECO:0000256" key="1">
    <source>
        <dbReference type="SAM" id="MobiDB-lite"/>
    </source>
</evidence>
<evidence type="ECO:0000313" key="2">
    <source>
        <dbReference type="EMBL" id="KAF2161833.1"/>
    </source>
</evidence>
<keyword evidence="3" id="KW-1185">Reference proteome</keyword>
<gene>
    <name evidence="2" type="ORF">M409DRAFT_27889</name>
</gene>
<dbReference type="GeneID" id="54562042"/>
<sequence length="113" mass="12224">MPSSSKFQPLHPRTSLRRIKTAFTPSSPTPSTTSASPLSTSRLSNLSFGNMSSLSVSSAFNSRRAIRRKKSVVELEQEEERSLVGDELMSLVEPRPSLGLAYGGIEEVLGGEV</sequence>
<dbReference type="OrthoDB" id="3649931at2759"/>
<feature type="region of interest" description="Disordered" evidence="1">
    <location>
        <begin position="1"/>
        <end position="42"/>
    </location>
</feature>
<dbReference type="Proteomes" id="UP000799537">
    <property type="component" value="Unassembled WGS sequence"/>
</dbReference>
<accession>A0A6A6C4H9</accession>
<dbReference type="RefSeq" id="XP_033662722.1">
    <property type="nucleotide sequence ID" value="XM_033808770.1"/>
</dbReference>
<evidence type="ECO:0000313" key="3">
    <source>
        <dbReference type="Proteomes" id="UP000799537"/>
    </source>
</evidence>
<proteinExistence type="predicted"/>
<feature type="compositionally biased region" description="Low complexity" evidence="1">
    <location>
        <begin position="21"/>
        <end position="42"/>
    </location>
</feature>
<organism evidence="2 3">
    <name type="scientific">Zasmidium cellare ATCC 36951</name>
    <dbReference type="NCBI Taxonomy" id="1080233"/>
    <lineage>
        <taxon>Eukaryota</taxon>
        <taxon>Fungi</taxon>
        <taxon>Dikarya</taxon>
        <taxon>Ascomycota</taxon>
        <taxon>Pezizomycotina</taxon>
        <taxon>Dothideomycetes</taxon>
        <taxon>Dothideomycetidae</taxon>
        <taxon>Mycosphaerellales</taxon>
        <taxon>Mycosphaerellaceae</taxon>
        <taxon>Zasmidium</taxon>
    </lineage>
</organism>